<comment type="caution">
    <text evidence="2">The sequence shown here is derived from an EMBL/GenBank/DDBJ whole genome shotgun (WGS) entry which is preliminary data.</text>
</comment>
<proteinExistence type="predicted"/>
<dbReference type="PANTHER" id="PTHR12505">
    <property type="entry name" value="PHD FINGER TRANSCRIPTION FACTOR"/>
    <property type="match status" value="1"/>
</dbReference>
<evidence type="ECO:0000256" key="1">
    <source>
        <dbReference type="SAM" id="MobiDB-lite"/>
    </source>
</evidence>
<feature type="region of interest" description="Disordered" evidence="1">
    <location>
        <begin position="1"/>
        <end position="22"/>
    </location>
</feature>
<gene>
    <name evidence="2" type="ORF">NQ317_005610</name>
</gene>
<evidence type="ECO:0000313" key="2">
    <source>
        <dbReference type="EMBL" id="KAJ8986138.1"/>
    </source>
</evidence>
<feature type="compositionally biased region" description="Basic and acidic residues" evidence="1">
    <location>
        <begin position="73"/>
        <end position="84"/>
    </location>
</feature>
<keyword evidence="3" id="KW-1185">Reference proteome</keyword>
<protein>
    <submittedName>
        <fullName evidence="2">Uncharacterized protein</fullName>
    </submittedName>
</protein>
<evidence type="ECO:0000313" key="3">
    <source>
        <dbReference type="Proteomes" id="UP001162164"/>
    </source>
</evidence>
<dbReference type="Proteomes" id="UP001162164">
    <property type="component" value="Unassembled WGS sequence"/>
</dbReference>
<feature type="compositionally biased region" description="Basic and acidic residues" evidence="1">
    <location>
        <begin position="37"/>
        <end position="64"/>
    </location>
</feature>
<organism evidence="2 3">
    <name type="scientific">Molorchus minor</name>
    <dbReference type="NCBI Taxonomy" id="1323400"/>
    <lineage>
        <taxon>Eukaryota</taxon>
        <taxon>Metazoa</taxon>
        <taxon>Ecdysozoa</taxon>
        <taxon>Arthropoda</taxon>
        <taxon>Hexapoda</taxon>
        <taxon>Insecta</taxon>
        <taxon>Pterygota</taxon>
        <taxon>Neoptera</taxon>
        <taxon>Endopterygota</taxon>
        <taxon>Coleoptera</taxon>
        <taxon>Polyphaga</taxon>
        <taxon>Cucujiformia</taxon>
        <taxon>Chrysomeloidea</taxon>
        <taxon>Cerambycidae</taxon>
        <taxon>Lamiinae</taxon>
        <taxon>Monochamini</taxon>
        <taxon>Molorchus</taxon>
    </lineage>
</organism>
<sequence>METATTMQKNEIVINQTPVDDSLGGLDLLCALAEQRILEENEKPKADKEKSRDRERRREKGNEPKRKRMKSDRHHEDREHRKREKYYVEKIEAATEKRQCICQEENYKTYKSPESEEEVRKFIASKTQSICCKGDWPCMNAMELDMRMKLAELQRQYREKQKELSKLKPKKHSSECSKKRSRKKIDSFIALR</sequence>
<accession>A0ABQ9K934</accession>
<feature type="region of interest" description="Disordered" evidence="1">
    <location>
        <begin position="160"/>
        <end position="192"/>
    </location>
</feature>
<reference evidence="2" key="1">
    <citation type="journal article" date="2023" name="Insect Mol. Biol.">
        <title>Genome sequencing provides insights into the evolution of gene families encoding plant cell wall-degrading enzymes in longhorned beetles.</title>
        <authorList>
            <person name="Shin N.R."/>
            <person name="Okamura Y."/>
            <person name="Kirsch R."/>
            <person name="Pauchet Y."/>
        </authorList>
    </citation>
    <scope>NUCLEOTIDE SEQUENCE</scope>
    <source>
        <strain evidence="2">MMC_N1</strain>
    </source>
</reference>
<dbReference type="PANTHER" id="PTHR12505:SF24">
    <property type="entry name" value="PROTEIN WINGED EYE"/>
    <property type="match status" value="1"/>
</dbReference>
<feature type="region of interest" description="Disordered" evidence="1">
    <location>
        <begin position="37"/>
        <end position="84"/>
    </location>
</feature>
<name>A0ABQ9K934_9CUCU</name>
<dbReference type="InterPro" id="IPR052429">
    <property type="entry name" value="BAH_domain_protein"/>
</dbReference>
<feature type="compositionally biased region" description="Basic and acidic residues" evidence="1">
    <location>
        <begin position="160"/>
        <end position="178"/>
    </location>
</feature>
<dbReference type="EMBL" id="JAPWTJ010000002">
    <property type="protein sequence ID" value="KAJ8986138.1"/>
    <property type="molecule type" value="Genomic_DNA"/>
</dbReference>
<feature type="compositionally biased region" description="Polar residues" evidence="1">
    <location>
        <begin position="1"/>
        <end position="19"/>
    </location>
</feature>